<keyword evidence="2" id="KW-1133">Transmembrane helix</keyword>
<dbReference type="OrthoDB" id="4153178at2759"/>
<feature type="compositionally biased region" description="Low complexity" evidence="1">
    <location>
        <begin position="483"/>
        <end position="497"/>
    </location>
</feature>
<feature type="transmembrane region" description="Helical" evidence="2">
    <location>
        <begin position="663"/>
        <end position="682"/>
    </location>
</feature>
<feature type="region of interest" description="Disordered" evidence="1">
    <location>
        <begin position="506"/>
        <end position="565"/>
    </location>
</feature>
<feature type="transmembrane region" description="Helical" evidence="2">
    <location>
        <begin position="602"/>
        <end position="623"/>
    </location>
</feature>
<keyword evidence="2" id="KW-0472">Membrane</keyword>
<organism evidence="3 4">
    <name type="scientific">Monascus purpureus</name>
    <name type="common">Red mold</name>
    <name type="synonym">Monascus anka</name>
    <dbReference type="NCBI Taxonomy" id="5098"/>
    <lineage>
        <taxon>Eukaryota</taxon>
        <taxon>Fungi</taxon>
        <taxon>Dikarya</taxon>
        <taxon>Ascomycota</taxon>
        <taxon>Pezizomycotina</taxon>
        <taxon>Eurotiomycetes</taxon>
        <taxon>Eurotiomycetidae</taxon>
        <taxon>Eurotiales</taxon>
        <taxon>Aspergillaceae</taxon>
        <taxon>Monascus</taxon>
    </lineage>
</organism>
<sequence>MRSTAHSAASSPSRRALHERTPSETNKEASSSTLRLVTEAEKEDPHARSISPYPTRPGHVLSPSFSRENSITPVSDIHDVSSVTRSSATVERSLADLWDLPYIFDPANTRSQLWEGSSRSSFPDPSIPAQEQHHTLDENPEFSDDDDIAVLPTDAPTIKTVISEPSSPDSHTVGTSGARNPTLIDSSPNIVPIGPSSSPNFIPLDSSSMNFVRIGNSSSNTGSATRSNSVVSMNSMGTVVRHIGASPWIHPATSDRSSSHTRSRSESFRSTPPIASIQSSSLASHSRSRSGSGAASARSGFSGSDIHAIIDSGIFIQYPRIRGPASSMMTESRPIIPGSSAREVLPEEPSEHWSRNFSAVSSQWSTEYSVRRNFPAGERAQNSRVDSSAFVSQKSSSSEWLVTDSEGDEHLDHLTTLPSDLVRPRNPAVPSSSSSGSRSSSQRSSQRPATGSSYILNVVPTWARLYYQSDGQAINTTLSMIEGSRPSSSRSTNSGSNMVDYMSTALTQPRMRPHEATEPLEITEGPQGRKASDPRDPRSHWAEGLEAGNNNRPGTSRSQMQGTWSPHLFPDRQIIQHKTSTWTAVSMDSRTEPAFGRRNIQVYSFCLGIIFPLAWIVAAFLPLPPKPNSESASDLERALKVRTYDIEQRRYENARWWRNLNRVMIPLGIVIIALIITLAVVGTKLGF</sequence>
<evidence type="ECO:0000313" key="3">
    <source>
        <dbReference type="EMBL" id="TQB73305.1"/>
    </source>
</evidence>
<feature type="region of interest" description="Disordered" evidence="1">
    <location>
        <begin position="479"/>
        <end position="498"/>
    </location>
</feature>
<keyword evidence="2" id="KW-0812">Transmembrane</keyword>
<evidence type="ECO:0000256" key="2">
    <source>
        <dbReference type="SAM" id="Phobius"/>
    </source>
</evidence>
<keyword evidence="4" id="KW-1185">Reference proteome</keyword>
<comment type="caution">
    <text evidence="3">The sequence shown here is derived from an EMBL/GenBank/DDBJ whole genome shotgun (WGS) entry which is preliminary data.</text>
</comment>
<feature type="compositionally biased region" description="Polar residues" evidence="1">
    <location>
        <begin position="548"/>
        <end position="564"/>
    </location>
</feature>
<feature type="region of interest" description="Disordered" evidence="1">
    <location>
        <begin position="113"/>
        <end position="143"/>
    </location>
</feature>
<feature type="compositionally biased region" description="Polar residues" evidence="1">
    <location>
        <begin position="113"/>
        <end position="123"/>
    </location>
</feature>
<feature type="compositionally biased region" description="Basic and acidic residues" evidence="1">
    <location>
        <begin position="16"/>
        <end position="27"/>
    </location>
</feature>
<feature type="region of interest" description="Disordered" evidence="1">
    <location>
        <begin position="1"/>
        <end position="59"/>
    </location>
</feature>
<evidence type="ECO:0008006" key="5">
    <source>
        <dbReference type="Google" id="ProtNLM"/>
    </source>
</evidence>
<feature type="compositionally biased region" description="Low complexity" evidence="1">
    <location>
        <begin position="1"/>
        <end position="14"/>
    </location>
</feature>
<protein>
    <recommendedName>
        <fullName evidence="5">Serine-rich protein</fullName>
    </recommendedName>
</protein>
<dbReference type="AlphaFoldDB" id="A0A507QVP3"/>
<feature type="compositionally biased region" description="Polar residues" evidence="1">
    <location>
        <begin position="163"/>
        <end position="187"/>
    </location>
</feature>
<evidence type="ECO:0000313" key="4">
    <source>
        <dbReference type="Proteomes" id="UP000319663"/>
    </source>
</evidence>
<feature type="region of interest" description="Disordered" evidence="1">
    <location>
        <begin position="247"/>
        <end position="300"/>
    </location>
</feature>
<accession>A0A507QVP3</accession>
<reference evidence="3 4" key="1">
    <citation type="submission" date="2019-06" db="EMBL/GenBank/DDBJ databases">
        <title>Wine fermentation using esterase from Monascus purpureus.</title>
        <authorList>
            <person name="Geng C."/>
            <person name="Zhang Y."/>
        </authorList>
    </citation>
    <scope>NUCLEOTIDE SEQUENCE [LARGE SCALE GENOMIC DNA]</scope>
    <source>
        <strain evidence="3">HQ1</strain>
    </source>
</reference>
<feature type="region of interest" description="Disordered" evidence="1">
    <location>
        <begin position="159"/>
        <end position="187"/>
    </location>
</feature>
<feature type="compositionally biased region" description="Basic and acidic residues" evidence="1">
    <location>
        <begin position="38"/>
        <end position="47"/>
    </location>
</feature>
<gene>
    <name evidence="3" type="ORF">MPDQ_005968</name>
</gene>
<evidence type="ECO:0000256" key="1">
    <source>
        <dbReference type="SAM" id="MobiDB-lite"/>
    </source>
</evidence>
<dbReference type="EMBL" id="VIFY01000047">
    <property type="protein sequence ID" value="TQB73305.1"/>
    <property type="molecule type" value="Genomic_DNA"/>
</dbReference>
<feature type="region of interest" description="Disordered" evidence="1">
    <location>
        <begin position="398"/>
        <end position="452"/>
    </location>
</feature>
<feature type="compositionally biased region" description="Low complexity" evidence="1">
    <location>
        <begin position="268"/>
        <end position="300"/>
    </location>
</feature>
<proteinExistence type="predicted"/>
<dbReference type="Proteomes" id="UP000319663">
    <property type="component" value="Unassembled WGS sequence"/>
</dbReference>
<name>A0A507QVP3_MONPU</name>
<feature type="compositionally biased region" description="Basic and acidic residues" evidence="1">
    <location>
        <begin position="530"/>
        <end position="543"/>
    </location>
</feature>
<feature type="compositionally biased region" description="Low complexity" evidence="1">
    <location>
        <begin position="431"/>
        <end position="447"/>
    </location>
</feature>